<dbReference type="CDD" id="cd06267">
    <property type="entry name" value="PBP1_LacI_sugar_binding-like"/>
    <property type="match status" value="1"/>
</dbReference>
<dbReference type="SUPFAM" id="SSF47413">
    <property type="entry name" value="lambda repressor-like DNA-binding domains"/>
    <property type="match status" value="1"/>
</dbReference>
<dbReference type="InterPro" id="IPR000843">
    <property type="entry name" value="HTH_LacI"/>
</dbReference>
<dbReference type="PANTHER" id="PTHR30146:SF153">
    <property type="entry name" value="LACTOSE OPERON REPRESSOR"/>
    <property type="match status" value="1"/>
</dbReference>
<evidence type="ECO:0000256" key="2">
    <source>
        <dbReference type="ARBA" id="ARBA00023125"/>
    </source>
</evidence>
<dbReference type="CDD" id="cd01392">
    <property type="entry name" value="HTH_LacI"/>
    <property type="match status" value="1"/>
</dbReference>
<keyword evidence="6" id="KW-1185">Reference proteome</keyword>
<dbReference type="SUPFAM" id="SSF53822">
    <property type="entry name" value="Periplasmic binding protein-like I"/>
    <property type="match status" value="1"/>
</dbReference>
<evidence type="ECO:0000259" key="4">
    <source>
        <dbReference type="PROSITE" id="PS50932"/>
    </source>
</evidence>
<keyword evidence="2" id="KW-0238">DNA-binding</keyword>
<protein>
    <submittedName>
        <fullName evidence="5">LacI family transcriptional regulator</fullName>
    </submittedName>
</protein>
<dbReference type="Pfam" id="PF00356">
    <property type="entry name" value="LacI"/>
    <property type="match status" value="1"/>
</dbReference>
<dbReference type="InterPro" id="IPR046335">
    <property type="entry name" value="LacI/GalR-like_sensor"/>
</dbReference>
<gene>
    <name evidence="5" type="ORF">NP064_04900</name>
</gene>
<dbReference type="Gene3D" id="1.10.260.40">
    <property type="entry name" value="lambda repressor-like DNA-binding domains"/>
    <property type="match status" value="1"/>
</dbReference>
<evidence type="ECO:0000313" key="5">
    <source>
        <dbReference type="EMBL" id="UUI76241.1"/>
    </source>
</evidence>
<dbReference type="PROSITE" id="PS50932">
    <property type="entry name" value="HTH_LACI_2"/>
    <property type="match status" value="1"/>
</dbReference>
<sequence length="341" mass="35762">MATIDDVARAAGVSTSTVSYVLSGKRPISAPTRQRVERSIRDLGYRPHAGARALASSRTNVLALMAPLRADVNVSVIMQFVTGVVTSARAFEHDVLLLTQDDSAGLERVADGSMVDALIMMDVEADDPRVPVLVGLRQPAVLIGLPQDPEGLSCVDLDFEAAGRVAVRHLAELGHREIALIGSPRAVLERHTSYADRMLRGFSGEAASFGLDATTQSCESSHTGAVEAVDAVLAAMPGITGIVVHNEVALPAVLATLRERGRRVPEDVSVVAICPEDVAVGQPTPLTAVDIPAHTIGRVAVEMAMARVEGEQPAETRLLAPVLTARATTAAPPTAAAHLNP</sequence>
<dbReference type="PANTHER" id="PTHR30146">
    <property type="entry name" value="LACI-RELATED TRANSCRIPTIONAL REPRESSOR"/>
    <property type="match status" value="1"/>
</dbReference>
<dbReference type="Proteomes" id="UP001316189">
    <property type="component" value="Chromosome"/>
</dbReference>
<keyword evidence="1" id="KW-0805">Transcription regulation</keyword>
<dbReference type="SMART" id="SM00354">
    <property type="entry name" value="HTH_LACI"/>
    <property type="match status" value="1"/>
</dbReference>
<name>A0ABY5L3H5_9CELL</name>
<dbReference type="PROSITE" id="PS00356">
    <property type="entry name" value="HTH_LACI_1"/>
    <property type="match status" value="1"/>
</dbReference>
<evidence type="ECO:0000256" key="3">
    <source>
        <dbReference type="ARBA" id="ARBA00023163"/>
    </source>
</evidence>
<evidence type="ECO:0000256" key="1">
    <source>
        <dbReference type="ARBA" id="ARBA00023015"/>
    </source>
</evidence>
<dbReference type="InterPro" id="IPR028082">
    <property type="entry name" value="Peripla_BP_I"/>
</dbReference>
<reference evidence="5 6" key="1">
    <citation type="submission" date="2022-07" db="EMBL/GenBank/DDBJ databases">
        <title>Novel species in genus cellulomonas.</title>
        <authorList>
            <person name="Ye L."/>
        </authorList>
    </citation>
    <scope>NUCLEOTIDE SEQUENCE [LARGE SCALE GENOMIC DNA]</scope>
    <source>
        <strain evidence="6">zg-Y338</strain>
    </source>
</reference>
<evidence type="ECO:0000313" key="6">
    <source>
        <dbReference type="Proteomes" id="UP001316189"/>
    </source>
</evidence>
<feature type="domain" description="HTH lacI-type" evidence="4">
    <location>
        <begin position="2"/>
        <end position="56"/>
    </location>
</feature>
<dbReference type="EMBL" id="CP101988">
    <property type="protein sequence ID" value="UUI76241.1"/>
    <property type="molecule type" value="Genomic_DNA"/>
</dbReference>
<proteinExistence type="predicted"/>
<dbReference type="Gene3D" id="3.40.50.2300">
    <property type="match status" value="2"/>
</dbReference>
<accession>A0ABY5L3H5</accession>
<dbReference type="InterPro" id="IPR010982">
    <property type="entry name" value="Lambda_DNA-bd_dom_sf"/>
</dbReference>
<dbReference type="RefSeq" id="WP_227570776.1">
    <property type="nucleotide sequence ID" value="NZ_CP101988.1"/>
</dbReference>
<organism evidence="5 6">
    <name type="scientific">Cellulomonas chengniuliangii</name>
    <dbReference type="NCBI Taxonomy" id="2968084"/>
    <lineage>
        <taxon>Bacteria</taxon>
        <taxon>Bacillati</taxon>
        <taxon>Actinomycetota</taxon>
        <taxon>Actinomycetes</taxon>
        <taxon>Micrococcales</taxon>
        <taxon>Cellulomonadaceae</taxon>
        <taxon>Cellulomonas</taxon>
    </lineage>
</organism>
<dbReference type="Pfam" id="PF13377">
    <property type="entry name" value="Peripla_BP_3"/>
    <property type="match status" value="1"/>
</dbReference>
<keyword evidence="3" id="KW-0804">Transcription</keyword>